<dbReference type="Proteomes" id="UP000233440">
    <property type="component" value="Unassembled WGS sequence"/>
</dbReference>
<dbReference type="EMBL" id="PIQO01000004">
    <property type="protein sequence ID" value="PKR85636.1"/>
    <property type="molecule type" value="Genomic_DNA"/>
</dbReference>
<name>A0A2N3LM00_9BACI</name>
<dbReference type="AlphaFoldDB" id="A0A2N3LM00"/>
<dbReference type="RefSeq" id="WP_101353685.1">
    <property type="nucleotide sequence ID" value="NZ_PIQO01000004.1"/>
</dbReference>
<gene>
    <name evidence="1" type="ORF">CWO92_07960</name>
</gene>
<organism evidence="1 2">
    <name type="scientific">Heyndrickxia camelliae</name>
    <dbReference type="NCBI Taxonomy" id="1707093"/>
    <lineage>
        <taxon>Bacteria</taxon>
        <taxon>Bacillati</taxon>
        <taxon>Bacillota</taxon>
        <taxon>Bacilli</taxon>
        <taxon>Bacillales</taxon>
        <taxon>Bacillaceae</taxon>
        <taxon>Heyndrickxia</taxon>
    </lineage>
</organism>
<protein>
    <submittedName>
        <fullName evidence="1">Uncharacterized protein</fullName>
    </submittedName>
</protein>
<reference evidence="1 2" key="1">
    <citation type="submission" date="2017-11" db="EMBL/GenBank/DDBJ databases">
        <title>Bacillus camelliae sp. nov., isolated from pu'er tea.</title>
        <authorList>
            <person name="Niu L."/>
        </authorList>
    </citation>
    <scope>NUCLEOTIDE SEQUENCE [LARGE SCALE GENOMIC DNA]</scope>
    <source>
        <strain evidence="1 2">7578-1</strain>
    </source>
</reference>
<evidence type="ECO:0000313" key="1">
    <source>
        <dbReference type="EMBL" id="PKR85636.1"/>
    </source>
</evidence>
<keyword evidence="2" id="KW-1185">Reference proteome</keyword>
<comment type="caution">
    <text evidence="1">The sequence shown here is derived from an EMBL/GenBank/DDBJ whole genome shotgun (WGS) entry which is preliminary data.</text>
</comment>
<accession>A0A2N3LM00</accession>
<proteinExistence type="predicted"/>
<dbReference type="OrthoDB" id="2940717at2"/>
<evidence type="ECO:0000313" key="2">
    <source>
        <dbReference type="Proteomes" id="UP000233440"/>
    </source>
</evidence>
<sequence>MKIGELDQQKLGRVLIQASMTALYQKNETLQETMLSFEPDSENKAEWNFVKDLFTLTTDEIADKWYGGKDKSIGFIFKE</sequence>